<protein>
    <submittedName>
        <fullName evidence="2">Uncharacterized protein</fullName>
    </submittedName>
</protein>
<reference evidence="2" key="1">
    <citation type="journal article" date="2013" name="Extremophiles">
        <title>Proteinivorax tanatarense gen. nov., sp. nov., an anaerobic, haloalkaliphilic, proteolytic bacterium isolated from a decaying algal bloom, and proposal of Proteinivoraceae fam. nov.</title>
        <authorList>
            <person name="Kevbrin V."/>
            <person name="Boltyanskaya Y."/>
            <person name="Zhilina T."/>
            <person name="Kolganova T."/>
            <person name="Lavrentjeva E."/>
            <person name="Kuznetsov B."/>
        </authorList>
    </citation>
    <scope>NUCLEOTIDE SEQUENCE</scope>
    <source>
        <strain evidence="2">Z-910T</strain>
    </source>
</reference>
<feature type="region of interest" description="Disordered" evidence="1">
    <location>
        <begin position="135"/>
        <end position="157"/>
    </location>
</feature>
<sequence length="157" mass="17942">MPIKHLINEKSFKVKLNKVQYNDVGLEKNLAMEIKEGKTRLVPQINDNYKWKSLGKNGVEIEFVRKKYFMPAGIYTIEVSISVFYALNKLSDQSESIKEQLEVEVENRKVQLLAPATHQTSLLISNITNVNSNTLPTVTPPFTKESKTKGDKSNEYH</sequence>
<proteinExistence type="predicted"/>
<evidence type="ECO:0000313" key="2">
    <source>
        <dbReference type="EMBL" id="XBX74731.1"/>
    </source>
</evidence>
<dbReference type="AlphaFoldDB" id="A0AAU7VLH2"/>
<accession>A0AAU7VLH2</accession>
<name>A0AAU7VLH2_9FIRM</name>
<organism evidence="2">
    <name type="scientific">Proteinivorax tanatarense</name>
    <dbReference type="NCBI Taxonomy" id="1260629"/>
    <lineage>
        <taxon>Bacteria</taxon>
        <taxon>Bacillati</taxon>
        <taxon>Bacillota</taxon>
        <taxon>Clostridia</taxon>
        <taxon>Eubacteriales</taxon>
        <taxon>Proteinivoracaceae</taxon>
        <taxon>Proteinivorax</taxon>
    </lineage>
</organism>
<gene>
    <name evidence="2" type="ORF">PRVXT_002789</name>
</gene>
<evidence type="ECO:0000256" key="1">
    <source>
        <dbReference type="SAM" id="MobiDB-lite"/>
    </source>
</evidence>
<feature type="compositionally biased region" description="Basic and acidic residues" evidence="1">
    <location>
        <begin position="144"/>
        <end position="157"/>
    </location>
</feature>
<dbReference type="EMBL" id="CP158367">
    <property type="protein sequence ID" value="XBX74731.1"/>
    <property type="molecule type" value="Genomic_DNA"/>
</dbReference>
<reference evidence="2" key="2">
    <citation type="submission" date="2024-06" db="EMBL/GenBank/DDBJ databases">
        <authorList>
            <person name="Petrova K.O."/>
            <person name="Toshchakov S.V."/>
            <person name="Boltjanskaja Y.V."/>
            <person name="Kevbrin V."/>
        </authorList>
    </citation>
    <scope>NUCLEOTIDE SEQUENCE</scope>
    <source>
        <strain evidence="2">Z-910T</strain>
    </source>
</reference>
<dbReference type="RefSeq" id="WP_350343480.1">
    <property type="nucleotide sequence ID" value="NZ_CP158367.1"/>
</dbReference>